<evidence type="ECO:0000313" key="1">
    <source>
        <dbReference type="EMBL" id="MCF2530280.1"/>
    </source>
</evidence>
<gene>
    <name evidence="1" type="ORF">LZ495_24090</name>
</gene>
<dbReference type="AlphaFoldDB" id="A0AA41U241"/>
<organism evidence="1 2">
    <name type="scientific">Yinghuangia soli</name>
    <dbReference type="NCBI Taxonomy" id="2908204"/>
    <lineage>
        <taxon>Bacteria</taxon>
        <taxon>Bacillati</taxon>
        <taxon>Actinomycetota</taxon>
        <taxon>Actinomycetes</taxon>
        <taxon>Kitasatosporales</taxon>
        <taxon>Streptomycetaceae</taxon>
        <taxon>Yinghuangia</taxon>
    </lineage>
</organism>
<name>A0AA41U241_9ACTN</name>
<evidence type="ECO:0000313" key="2">
    <source>
        <dbReference type="Proteomes" id="UP001165378"/>
    </source>
</evidence>
<proteinExistence type="predicted"/>
<protein>
    <submittedName>
        <fullName evidence="1">Uncharacterized protein</fullName>
    </submittedName>
</protein>
<comment type="caution">
    <text evidence="1">The sequence shown here is derived from an EMBL/GenBank/DDBJ whole genome shotgun (WGS) entry which is preliminary data.</text>
</comment>
<keyword evidence="2" id="KW-1185">Reference proteome</keyword>
<reference evidence="1" key="1">
    <citation type="submission" date="2022-01" db="EMBL/GenBank/DDBJ databases">
        <title>Genome-Based Taxonomic Classification of the Phylum Actinobacteria.</title>
        <authorList>
            <person name="Gao Y."/>
        </authorList>
    </citation>
    <scope>NUCLEOTIDE SEQUENCE</scope>
    <source>
        <strain evidence="1">KLBMP 8922</strain>
    </source>
</reference>
<accession>A0AA41U241</accession>
<dbReference type="Proteomes" id="UP001165378">
    <property type="component" value="Unassembled WGS sequence"/>
</dbReference>
<sequence length="190" mass="20576">MPAVPDDTALRRLTHAELVHRPGERALAQRVLELLGCRVVDRGGHFFTAFVEPDVSDYLTNVLYASEATPEQWAFEQALDAASGTGPLAEARDAWAARMRAEPQLSYHFGLRLPSEAALDAALDRIGEAGRTDPELAGRIEVAAVFRPGDPGAATDAMVQAFVRTDVVACGLLGLGQHIELQWHIPTRKA</sequence>
<dbReference type="RefSeq" id="WP_235054943.1">
    <property type="nucleotide sequence ID" value="NZ_JAKFHA010000015.1"/>
</dbReference>
<dbReference type="EMBL" id="JAKFHA010000015">
    <property type="protein sequence ID" value="MCF2530280.1"/>
    <property type="molecule type" value="Genomic_DNA"/>
</dbReference>